<evidence type="ECO:0000256" key="1">
    <source>
        <dbReference type="SAM" id="MobiDB-lite"/>
    </source>
</evidence>
<evidence type="ECO:0000313" key="3">
    <source>
        <dbReference type="Proteomes" id="UP000054321"/>
    </source>
</evidence>
<dbReference type="InterPro" id="IPR002220">
    <property type="entry name" value="DapA-like"/>
</dbReference>
<organism evidence="2 3">
    <name type="scientific">Oidiodendron maius (strain Zn)</name>
    <dbReference type="NCBI Taxonomy" id="913774"/>
    <lineage>
        <taxon>Eukaryota</taxon>
        <taxon>Fungi</taxon>
        <taxon>Dikarya</taxon>
        <taxon>Ascomycota</taxon>
        <taxon>Pezizomycotina</taxon>
        <taxon>Leotiomycetes</taxon>
        <taxon>Leotiomycetes incertae sedis</taxon>
        <taxon>Myxotrichaceae</taxon>
        <taxon>Oidiodendron</taxon>
    </lineage>
</organism>
<dbReference type="SUPFAM" id="SSF51569">
    <property type="entry name" value="Aldolase"/>
    <property type="match status" value="1"/>
</dbReference>
<keyword evidence="3" id="KW-1185">Reference proteome</keyword>
<gene>
    <name evidence="2" type="ORF">OIDMADRAFT_41237</name>
</gene>
<dbReference type="CDD" id="cd00408">
    <property type="entry name" value="DHDPS-like"/>
    <property type="match status" value="1"/>
</dbReference>
<dbReference type="OrthoDB" id="191315at2759"/>
<reference evidence="2 3" key="1">
    <citation type="submission" date="2014-04" db="EMBL/GenBank/DDBJ databases">
        <authorList>
            <consortium name="DOE Joint Genome Institute"/>
            <person name="Kuo A."/>
            <person name="Martino E."/>
            <person name="Perotto S."/>
            <person name="Kohler A."/>
            <person name="Nagy L.G."/>
            <person name="Floudas D."/>
            <person name="Copeland A."/>
            <person name="Barry K.W."/>
            <person name="Cichocki N."/>
            <person name="Veneault-Fourrey C."/>
            <person name="LaButti K."/>
            <person name="Lindquist E.A."/>
            <person name="Lipzen A."/>
            <person name="Lundell T."/>
            <person name="Morin E."/>
            <person name="Murat C."/>
            <person name="Sun H."/>
            <person name="Tunlid A."/>
            <person name="Henrissat B."/>
            <person name="Grigoriev I.V."/>
            <person name="Hibbett D.S."/>
            <person name="Martin F."/>
            <person name="Nordberg H.P."/>
            <person name="Cantor M.N."/>
            <person name="Hua S.X."/>
        </authorList>
    </citation>
    <scope>NUCLEOTIDE SEQUENCE [LARGE SCALE GENOMIC DNA]</scope>
    <source>
        <strain evidence="2 3">Zn</strain>
    </source>
</reference>
<dbReference type="EMBL" id="KN832875">
    <property type="protein sequence ID" value="KIN02043.1"/>
    <property type="molecule type" value="Genomic_DNA"/>
</dbReference>
<protein>
    <submittedName>
        <fullName evidence="2">Uncharacterized protein</fullName>
    </submittedName>
</protein>
<sequence length="360" mass="37642">MRANPGNSVCRVAVEEGSVYSDRPSNEPYSSSHSSVSVDNGYQVARPLVPGVYVPTLCFFDPETEDLDTAAIASHAIRLATAGVAGLATQGSNGEAVHLTHAERQTVTSTTRSALASAGFPHLPIIVGCGGQSVRETIQFCREACAAGGDYALVLPPSYYAPLFAPASASIVDFFTKVADQSPIPLLIYNYPGAVSGLDLSSDLIVKLSAHPNIVGVKLTCGNTGKLNRIVAATKSAKPSLAGQPSFLVLGGSADFTLQTLVGGGHGILAGLGNIAPKACIETIRLYREGRVAEAQKMQEIVASGDWAAIQGGIVSTKAGMQSWYGYGGYARSPLPRPTSDESAKWKEGFRDLVILEKSL</sequence>
<dbReference type="PANTHER" id="PTHR12128">
    <property type="entry name" value="DIHYDRODIPICOLINATE SYNTHASE"/>
    <property type="match status" value="1"/>
</dbReference>
<dbReference type="HOGENOM" id="CLU_049343_0_2_1"/>
<accession>A0A0C3DJ61</accession>
<dbReference type="Gene3D" id="3.20.20.70">
    <property type="entry name" value="Aldolase class I"/>
    <property type="match status" value="1"/>
</dbReference>
<dbReference type="InParanoid" id="A0A0C3DJ61"/>
<dbReference type="AlphaFoldDB" id="A0A0C3DJ61"/>
<dbReference type="InterPro" id="IPR013785">
    <property type="entry name" value="Aldolase_TIM"/>
</dbReference>
<dbReference type="Proteomes" id="UP000054321">
    <property type="component" value="Unassembled WGS sequence"/>
</dbReference>
<dbReference type="STRING" id="913774.A0A0C3DJ61"/>
<dbReference type="Pfam" id="PF00701">
    <property type="entry name" value="DHDPS"/>
    <property type="match status" value="1"/>
</dbReference>
<evidence type="ECO:0000313" key="2">
    <source>
        <dbReference type="EMBL" id="KIN02043.1"/>
    </source>
</evidence>
<feature type="region of interest" description="Disordered" evidence="1">
    <location>
        <begin position="15"/>
        <end position="36"/>
    </location>
</feature>
<dbReference type="GO" id="GO:0008840">
    <property type="term" value="F:4-hydroxy-tetrahydrodipicolinate synthase activity"/>
    <property type="evidence" value="ECO:0007669"/>
    <property type="project" value="TreeGrafter"/>
</dbReference>
<dbReference type="PRINTS" id="PR00146">
    <property type="entry name" value="DHPICSNTHASE"/>
</dbReference>
<name>A0A0C3DJ61_OIDMZ</name>
<proteinExistence type="predicted"/>
<reference evidence="3" key="2">
    <citation type="submission" date="2015-01" db="EMBL/GenBank/DDBJ databases">
        <title>Evolutionary Origins and Diversification of the Mycorrhizal Mutualists.</title>
        <authorList>
            <consortium name="DOE Joint Genome Institute"/>
            <consortium name="Mycorrhizal Genomics Consortium"/>
            <person name="Kohler A."/>
            <person name="Kuo A."/>
            <person name="Nagy L.G."/>
            <person name="Floudas D."/>
            <person name="Copeland A."/>
            <person name="Barry K.W."/>
            <person name="Cichocki N."/>
            <person name="Veneault-Fourrey C."/>
            <person name="LaButti K."/>
            <person name="Lindquist E.A."/>
            <person name="Lipzen A."/>
            <person name="Lundell T."/>
            <person name="Morin E."/>
            <person name="Murat C."/>
            <person name="Riley R."/>
            <person name="Ohm R."/>
            <person name="Sun H."/>
            <person name="Tunlid A."/>
            <person name="Henrissat B."/>
            <person name="Grigoriev I.V."/>
            <person name="Hibbett D.S."/>
            <person name="Martin F."/>
        </authorList>
    </citation>
    <scope>NUCLEOTIDE SEQUENCE [LARGE SCALE GENOMIC DNA]</scope>
    <source>
        <strain evidence="3">Zn</strain>
    </source>
</reference>
<dbReference type="SMART" id="SM01130">
    <property type="entry name" value="DHDPS"/>
    <property type="match status" value="1"/>
</dbReference>
<dbReference type="PANTHER" id="PTHR12128:SF52">
    <property type="entry name" value="4-HYDROXY-2-OXOGLUTARATE ALDOLASE, MITOCHONDRIAL-RELATED"/>
    <property type="match status" value="1"/>
</dbReference>